<sequence>MIDECEIEELKAQDRFERRYRAVLMNHPDCRDPDHPGCELCEDEDVAQETDS</sequence>
<name>A0A6J5N509_9CAUD</name>
<dbReference type="EMBL" id="LR796601">
    <property type="protein sequence ID" value="CAB4153908.1"/>
    <property type="molecule type" value="Genomic_DNA"/>
</dbReference>
<gene>
    <name evidence="1" type="ORF">UFOVP628_34</name>
</gene>
<accession>A0A6J5N509</accession>
<protein>
    <submittedName>
        <fullName evidence="1">Uncharacterized protein</fullName>
    </submittedName>
</protein>
<reference evidence="1" key="1">
    <citation type="submission" date="2020-04" db="EMBL/GenBank/DDBJ databases">
        <authorList>
            <person name="Chiriac C."/>
            <person name="Salcher M."/>
            <person name="Ghai R."/>
            <person name="Kavagutti S V."/>
        </authorList>
    </citation>
    <scope>NUCLEOTIDE SEQUENCE</scope>
</reference>
<evidence type="ECO:0000313" key="1">
    <source>
        <dbReference type="EMBL" id="CAB4153908.1"/>
    </source>
</evidence>
<proteinExistence type="predicted"/>
<organism evidence="1">
    <name type="scientific">uncultured Caudovirales phage</name>
    <dbReference type="NCBI Taxonomy" id="2100421"/>
    <lineage>
        <taxon>Viruses</taxon>
        <taxon>Duplodnaviria</taxon>
        <taxon>Heunggongvirae</taxon>
        <taxon>Uroviricota</taxon>
        <taxon>Caudoviricetes</taxon>
        <taxon>Peduoviridae</taxon>
        <taxon>Maltschvirus</taxon>
        <taxon>Maltschvirus maltsch</taxon>
    </lineage>
</organism>